<dbReference type="SMART" id="SM00830">
    <property type="entry name" value="CM_2"/>
    <property type="match status" value="1"/>
</dbReference>
<dbReference type="EC" id="5.4.99.5" evidence="4"/>
<dbReference type="GO" id="GO:0009697">
    <property type="term" value="P:salicylic acid biosynthetic process"/>
    <property type="evidence" value="ECO:0007669"/>
    <property type="project" value="TreeGrafter"/>
</dbReference>
<dbReference type="SUPFAM" id="SSF48600">
    <property type="entry name" value="Chorismate mutase II"/>
    <property type="match status" value="1"/>
</dbReference>
<organism evidence="4 5">
    <name type="scientific">Streptomyces zagrosensis</name>
    <dbReference type="NCBI Taxonomy" id="1042984"/>
    <lineage>
        <taxon>Bacteria</taxon>
        <taxon>Bacillati</taxon>
        <taxon>Actinomycetota</taxon>
        <taxon>Actinomycetes</taxon>
        <taxon>Kitasatosporales</taxon>
        <taxon>Streptomycetaceae</taxon>
        <taxon>Streptomyces</taxon>
    </lineage>
</organism>
<dbReference type="InterPro" id="IPR010951">
    <property type="entry name" value="CM_bact"/>
</dbReference>
<dbReference type="RefSeq" id="WP_246494113.1">
    <property type="nucleotide sequence ID" value="NZ_JACHJL010000001.1"/>
</dbReference>
<evidence type="ECO:0000313" key="4">
    <source>
        <dbReference type="EMBL" id="MBB5933559.1"/>
    </source>
</evidence>
<dbReference type="InterPro" id="IPR036263">
    <property type="entry name" value="Chorismate_II_sf"/>
</dbReference>
<protein>
    <submittedName>
        <fullName evidence="4">Chorismate mutase</fullName>
        <ecNumber evidence="4">5.4.99.5</ecNumber>
    </submittedName>
</protein>
<dbReference type="PANTHER" id="PTHR38041:SF1">
    <property type="entry name" value="CHORISMATE MUTASE"/>
    <property type="match status" value="1"/>
</dbReference>
<dbReference type="NCBIfam" id="NF006691">
    <property type="entry name" value="PRK09239.1"/>
    <property type="match status" value="1"/>
</dbReference>
<keyword evidence="1 4" id="KW-0413">Isomerase</keyword>
<evidence type="ECO:0000259" key="3">
    <source>
        <dbReference type="PROSITE" id="PS51168"/>
    </source>
</evidence>
<accession>A0A7W9Q4N3</accession>
<dbReference type="Gene3D" id="1.20.59.10">
    <property type="entry name" value="Chorismate mutase"/>
    <property type="match status" value="1"/>
</dbReference>
<keyword evidence="5" id="KW-1185">Reference proteome</keyword>
<dbReference type="GO" id="GO:0004106">
    <property type="term" value="F:chorismate mutase activity"/>
    <property type="evidence" value="ECO:0007669"/>
    <property type="project" value="UniProtKB-EC"/>
</dbReference>
<comment type="caution">
    <text evidence="4">The sequence shown here is derived from an EMBL/GenBank/DDBJ whole genome shotgun (WGS) entry which is preliminary data.</text>
</comment>
<gene>
    <name evidence="4" type="ORF">FHS42_000577</name>
</gene>
<dbReference type="GO" id="GO:0046417">
    <property type="term" value="P:chorismate metabolic process"/>
    <property type="evidence" value="ECO:0007669"/>
    <property type="project" value="InterPro"/>
</dbReference>
<dbReference type="Proteomes" id="UP000588098">
    <property type="component" value="Unassembled WGS sequence"/>
</dbReference>
<proteinExistence type="predicted"/>
<dbReference type="InterPro" id="IPR051331">
    <property type="entry name" value="Chorismate_mutase-related"/>
</dbReference>
<dbReference type="EMBL" id="JACHJL010000001">
    <property type="protein sequence ID" value="MBB5933559.1"/>
    <property type="molecule type" value="Genomic_DNA"/>
</dbReference>
<sequence length="135" mass="14747">MNDQPDLPAHPTQPTLPAPLSQGADTTALDEAAVRSELVRLRDSIDNIDAAVVHMLAERFKCTQQVGRLKAHHKLPPADPAREARQIARLRELAENAKLDPAFAEKLLNFIIAEVIRHHEQLAGDAVTGSGAVER</sequence>
<reference evidence="4 5" key="1">
    <citation type="submission" date="2020-08" db="EMBL/GenBank/DDBJ databases">
        <title>Genomic Encyclopedia of Type Strains, Phase III (KMG-III): the genomes of soil and plant-associated and newly described type strains.</title>
        <authorList>
            <person name="Whitman W."/>
        </authorList>
    </citation>
    <scope>NUCLEOTIDE SEQUENCE [LARGE SCALE GENOMIC DNA]</scope>
    <source>
        <strain evidence="4 5">CECT 8305</strain>
    </source>
</reference>
<dbReference type="InterPro" id="IPR036979">
    <property type="entry name" value="CM_dom_sf"/>
</dbReference>
<name>A0A7W9Q4N3_9ACTN</name>
<evidence type="ECO:0000256" key="2">
    <source>
        <dbReference type="SAM" id="MobiDB-lite"/>
    </source>
</evidence>
<feature type="domain" description="Chorismate mutase" evidence="3">
    <location>
        <begin position="32"/>
        <end position="123"/>
    </location>
</feature>
<evidence type="ECO:0000256" key="1">
    <source>
        <dbReference type="ARBA" id="ARBA00023235"/>
    </source>
</evidence>
<dbReference type="NCBIfam" id="TIGR01795">
    <property type="entry name" value="CM_mono_cladeE"/>
    <property type="match status" value="1"/>
</dbReference>
<feature type="region of interest" description="Disordered" evidence="2">
    <location>
        <begin position="1"/>
        <end position="25"/>
    </location>
</feature>
<dbReference type="PANTHER" id="PTHR38041">
    <property type="entry name" value="CHORISMATE MUTASE"/>
    <property type="match status" value="1"/>
</dbReference>
<evidence type="ECO:0000313" key="5">
    <source>
        <dbReference type="Proteomes" id="UP000588098"/>
    </source>
</evidence>
<dbReference type="InterPro" id="IPR002701">
    <property type="entry name" value="CM_II_prokaryot"/>
</dbReference>
<dbReference type="Pfam" id="PF01817">
    <property type="entry name" value="CM_2"/>
    <property type="match status" value="1"/>
</dbReference>
<dbReference type="PROSITE" id="PS51168">
    <property type="entry name" value="CHORISMATE_MUT_2"/>
    <property type="match status" value="1"/>
</dbReference>
<dbReference type="AlphaFoldDB" id="A0A7W9Q4N3"/>